<dbReference type="GO" id="GO:0007165">
    <property type="term" value="P:signal transduction"/>
    <property type="evidence" value="ECO:0007669"/>
    <property type="project" value="InterPro"/>
</dbReference>
<evidence type="ECO:0000313" key="6">
    <source>
        <dbReference type="EMBL" id="KAK7401201.1"/>
    </source>
</evidence>
<dbReference type="EMBL" id="JAYMYS010000003">
    <property type="protein sequence ID" value="KAK7401201.1"/>
    <property type="molecule type" value="Genomic_DNA"/>
</dbReference>
<dbReference type="InterPro" id="IPR000157">
    <property type="entry name" value="TIR_dom"/>
</dbReference>
<comment type="caution">
    <text evidence="6">The sequence shown here is derived from an EMBL/GenBank/DDBJ whole genome shotgun (WGS) entry which is preliminary data.</text>
</comment>
<evidence type="ECO:0000256" key="4">
    <source>
        <dbReference type="ARBA" id="ARBA00047304"/>
    </source>
</evidence>
<dbReference type="PANTHER" id="PTHR32009">
    <property type="entry name" value="TMV RESISTANCE PROTEIN N-LIKE"/>
    <property type="match status" value="1"/>
</dbReference>
<organism evidence="6 7">
    <name type="scientific">Psophocarpus tetragonolobus</name>
    <name type="common">Winged bean</name>
    <name type="synonym">Dolichos tetragonolobus</name>
    <dbReference type="NCBI Taxonomy" id="3891"/>
    <lineage>
        <taxon>Eukaryota</taxon>
        <taxon>Viridiplantae</taxon>
        <taxon>Streptophyta</taxon>
        <taxon>Embryophyta</taxon>
        <taxon>Tracheophyta</taxon>
        <taxon>Spermatophyta</taxon>
        <taxon>Magnoliopsida</taxon>
        <taxon>eudicotyledons</taxon>
        <taxon>Gunneridae</taxon>
        <taxon>Pentapetalae</taxon>
        <taxon>rosids</taxon>
        <taxon>fabids</taxon>
        <taxon>Fabales</taxon>
        <taxon>Fabaceae</taxon>
        <taxon>Papilionoideae</taxon>
        <taxon>50 kb inversion clade</taxon>
        <taxon>NPAAA clade</taxon>
        <taxon>indigoferoid/millettioid clade</taxon>
        <taxon>Phaseoleae</taxon>
        <taxon>Psophocarpus</taxon>
    </lineage>
</organism>
<dbReference type="Gene3D" id="3.80.10.10">
    <property type="entry name" value="Ribonuclease Inhibitor"/>
    <property type="match status" value="1"/>
</dbReference>
<evidence type="ECO:0000313" key="7">
    <source>
        <dbReference type="Proteomes" id="UP001386955"/>
    </source>
</evidence>
<keyword evidence="3" id="KW-0520">NAD</keyword>
<keyword evidence="7" id="KW-1185">Reference proteome</keyword>
<keyword evidence="2" id="KW-0378">Hydrolase</keyword>
<sequence>MWHYEPTCVSGLYSNPYHESATIYYGVLVFAYKDLERATKRFDHSRQLGEGAFGIVYHCMGEIGKWMVVIVVVLGLSFPRHFPALVFDKILCVFSSVARNWIVSKNTRANFTSYLYEALKQKGVETYIDYWLERGEEISLAVIKAIKDSHISVIVLSDNYASSKWCLEELNEILDRKKKQEQIVIQEGWPNEDEIGEEVTQPIPYLKAPSPRGTVEILMIPESSPVPTLPSSQDLLPSIEEGDKVASQGTGDVEEIESINVHSESLRMLYLCECPSLNKLSVTSKQITTLGLGNTSIHAFLSTMLQNTELSYLCLDGCNVIDELSDDSGMGSVTVLDHYGYKQPKMLSLQALLHNIGHFTSLDHLSLKGSNVESLPANIKNLSSLRVLRLSCCRELMYLQELPPSLIDLDLNDCTKLMNLAELPSTIPELSLLKSLQKTHESTRTSTKPGSS</sequence>
<accession>A0AAN9XPC2</accession>
<dbReference type="AlphaFoldDB" id="A0AAN9XPC2"/>
<gene>
    <name evidence="6" type="ORF">VNO78_12523</name>
</gene>
<dbReference type="SMART" id="SM00255">
    <property type="entry name" value="TIR"/>
    <property type="match status" value="1"/>
</dbReference>
<evidence type="ECO:0000256" key="2">
    <source>
        <dbReference type="ARBA" id="ARBA00022801"/>
    </source>
</evidence>
<protein>
    <recommendedName>
        <fullName evidence="1">ADP-ribosyl cyclase/cyclic ADP-ribose hydrolase</fullName>
        <ecNumber evidence="1">3.2.2.6</ecNumber>
    </recommendedName>
</protein>
<name>A0AAN9XPC2_PSOTE</name>
<reference evidence="6 7" key="1">
    <citation type="submission" date="2024-01" db="EMBL/GenBank/DDBJ databases">
        <title>The genomes of 5 underutilized Papilionoideae crops provide insights into root nodulation and disease resistanc.</title>
        <authorList>
            <person name="Jiang F."/>
        </authorList>
    </citation>
    <scope>NUCLEOTIDE SEQUENCE [LARGE SCALE GENOMIC DNA]</scope>
    <source>
        <strain evidence="6">DUOXIRENSHENG_FW03</strain>
        <tissue evidence="6">Leaves</tissue>
    </source>
</reference>
<evidence type="ECO:0000256" key="1">
    <source>
        <dbReference type="ARBA" id="ARBA00011982"/>
    </source>
</evidence>
<evidence type="ECO:0000259" key="5">
    <source>
        <dbReference type="PROSITE" id="PS50104"/>
    </source>
</evidence>
<dbReference type="PROSITE" id="PS50104">
    <property type="entry name" value="TIR"/>
    <property type="match status" value="1"/>
</dbReference>
<dbReference type="Gene3D" id="3.40.50.10140">
    <property type="entry name" value="Toll/interleukin-1 receptor homology (TIR) domain"/>
    <property type="match status" value="1"/>
</dbReference>
<feature type="domain" description="TIR" evidence="5">
    <location>
        <begin position="86"/>
        <end position="226"/>
    </location>
</feature>
<dbReference type="SUPFAM" id="SSF52200">
    <property type="entry name" value="Toll/Interleukin receptor TIR domain"/>
    <property type="match status" value="1"/>
</dbReference>
<dbReference type="Gene3D" id="3.30.200.20">
    <property type="entry name" value="Phosphorylase Kinase, domain 1"/>
    <property type="match status" value="1"/>
</dbReference>
<dbReference type="InterPro" id="IPR011009">
    <property type="entry name" value="Kinase-like_dom_sf"/>
</dbReference>
<proteinExistence type="predicted"/>
<dbReference type="Pfam" id="PF01582">
    <property type="entry name" value="TIR"/>
    <property type="match status" value="1"/>
</dbReference>
<dbReference type="PANTHER" id="PTHR32009:SF39">
    <property type="entry name" value="TIR DOMAIN-CONTAINING PROTEIN"/>
    <property type="match status" value="1"/>
</dbReference>
<evidence type="ECO:0000256" key="3">
    <source>
        <dbReference type="ARBA" id="ARBA00023027"/>
    </source>
</evidence>
<dbReference type="EC" id="3.2.2.6" evidence="1"/>
<dbReference type="InterPro" id="IPR032675">
    <property type="entry name" value="LRR_dom_sf"/>
</dbReference>
<dbReference type="SUPFAM" id="SSF56112">
    <property type="entry name" value="Protein kinase-like (PK-like)"/>
    <property type="match status" value="1"/>
</dbReference>
<dbReference type="Proteomes" id="UP001386955">
    <property type="component" value="Unassembled WGS sequence"/>
</dbReference>
<dbReference type="SUPFAM" id="SSF52058">
    <property type="entry name" value="L domain-like"/>
    <property type="match status" value="1"/>
</dbReference>
<dbReference type="GO" id="GO:0061809">
    <property type="term" value="F:NAD+ nucleosidase activity, cyclic ADP-ribose generating"/>
    <property type="evidence" value="ECO:0007669"/>
    <property type="project" value="UniProtKB-EC"/>
</dbReference>
<dbReference type="InterPro" id="IPR035897">
    <property type="entry name" value="Toll_tir_struct_dom_sf"/>
</dbReference>
<comment type="catalytic activity">
    <reaction evidence="4">
        <text>NAD(+) + H2O = ADP-D-ribose + nicotinamide + H(+)</text>
        <dbReference type="Rhea" id="RHEA:16301"/>
        <dbReference type="ChEBI" id="CHEBI:15377"/>
        <dbReference type="ChEBI" id="CHEBI:15378"/>
        <dbReference type="ChEBI" id="CHEBI:17154"/>
        <dbReference type="ChEBI" id="CHEBI:57540"/>
        <dbReference type="ChEBI" id="CHEBI:57967"/>
        <dbReference type="EC" id="3.2.2.6"/>
    </reaction>
    <physiologicalReaction direction="left-to-right" evidence="4">
        <dbReference type="Rhea" id="RHEA:16302"/>
    </physiologicalReaction>
</comment>